<name>A0A1G9R949_9EURY</name>
<gene>
    <name evidence="2" type="ORF">SAMN04487949_1210</name>
</gene>
<organism evidence="2 3">
    <name type="scientific">Halogranum gelatinilyticum</name>
    <dbReference type="NCBI Taxonomy" id="660521"/>
    <lineage>
        <taxon>Archaea</taxon>
        <taxon>Methanobacteriati</taxon>
        <taxon>Methanobacteriota</taxon>
        <taxon>Stenosarchaea group</taxon>
        <taxon>Halobacteria</taxon>
        <taxon>Halobacteriales</taxon>
        <taxon>Haloferacaceae</taxon>
    </lineage>
</organism>
<dbReference type="OrthoDB" id="204433at2157"/>
<keyword evidence="3" id="KW-1185">Reference proteome</keyword>
<evidence type="ECO:0000313" key="3">
    <source>
        <dbReference type="Proteomes" id="UP000199451"/>
    </source>
</evidence>
<dbReference type="AlphaFoldDB" id="A0A1G9R949"/>
<evidence type="ECO:0000256" key="1">
    <source>
        <dbReference type="SAM" id="MobiDB-lite"/>
    </source>
</evidence>
<feature type="compositionally biased region" description="Acidic residues" evidence="1">
    <location>
        <begin position="1"/>
        <end position="12"/>
    </location>
</feature>
<proteinExistence type="predicted"/>
<feature type="region of interest" description="Disordered" evidence="1">
    <location>
        <begin position="1"/>
        <end position="40"/>
    </location>
</feature>
<accession>A0A1G9R949</accession>
<dbReference type="Proteomes" id="UP000199451">
    <property type="component" value="Unassembled WGS sequence"/>
</dbReference>
<dbReference type="STRING" id="660521.SAMN04487949_1210"/>
<sequence>MAATDGSEEPDFPAEPPEPQTTVSAHRSSPERLVFTEEGNTDGWIATDLVVDLER</sequence>
<evidence type="ECO:0000313" key="2">
    <source>
        <dbReference type="EMBL" id="SDM18945.1"/>
    </source>
</evidence>
<protein>
    <submittedName>
        <fullName evidence="2">Uncharacterized protein</fullName>
    </submittedName>
</protein>
<reference evidence="3" key="1">
    <citation type="submission" date="2016-10" db="EMBL/GenBank/DDBJ databases">
        <authorList>
            <person name="Varghese N."/>
            <person name="Submissions S."/>
        </authorList>
    </citation>
    <scope>NUCLEOTIDE SEQUENCE [LARGE SCALE GENOMIC DNA]</scope>
    <source>
        <strain evidence="3">CGMCC 1.10119</strain>
    </source>
</reference>
<dbReference type="EMBL" id="FNHL01000001">
    <property type="protein sequence ID" value="SDM18945.1"/>
    <property type="molecule type" value="Genomic_DNA"/>
</dbReference>
<dbReference type="RefSeq" id="WP_170830567.1">
    <property type="nucleotide sequence ID" value="NZ_FNHL01000001.1"/>
</dbReference>